<dbReference type="InterPro" id="IPR006199">
    <property type="entry name" value="LexA_DNA-bd_dom"/>
</dbReference>
<dbReference type="Gene3D" id="1.10.10.10">
    <property type="entry name" value="Winged helix-like DNA-binding domain superfamily/Winged helix DNA-binding domain"/>
    <property type="match status" value="1"/>
</dbReference>
<dbReference type="Proteomes" id="UP000660047">
    <property type="component" value="Unassembled WGS sequence"/>
</dbReference>
<dbReference type="Pfam" id="PF01726">
    <property type="entry name" value="LexA_DNA_bind"/>
    <property type="match status" value="1"/>
</dbReference>
<evidence type="ECO:0000313" key="2">
    <source>
        <dbReference type="EMBL" id="GFO94197.1"/>
    </source>
</evidence>
<feature type="domain" description="LexA repressor DNA-binding" evidence="1">
    <location>
        <begin position="7"/>
        <end position="52"/>
    </location>
</feature>
<name>A0AAI9K4B0_9FIRM</name>
<dbReference type="InterPro" id="IPR036390">
    <property type="entry name" value="WH_DNA-bd_sf"/>
</dbReference>
<dbReference type="RefSeq" id="WP_082431319.1">
    <property type="nucleotide sequence ID" value="NZ_BLYL01000005.1"/>
</dbReference>
<dbReference type="AlphaFoldDB" id="A0AAI9K4B0"/>
<reference evidence="2" key="1">
    <citation type="submission" date="2020-06" db="EMBL/GenBank/DDBJ databases">
        <title>Characterization of fructooligosaccharide metabolism and fructooligosaccharide-degrading enzymes in human commensal butyrate producers.</title>
        <authorList>
            <person name="Tanno H."/>
            <person name="Fujii T."/>
            <person name="Hirano K."/>
            <person name="Maeno S."/>
            <person name="Tonozuka T."/>
            <person name="Sakamoto M."/>
            <person name="Ohkuma M."/>
            <person name="Tochio T."/>
            <person name="Endo A."/>
        </authorList>
    </citation>
    <scope>NUCLEOTIDE SEQUENCE</scope>
    <source>
        <strain evidence="2">JCM 31265</strain>
    </source>
</reference>
<dbReference type="GO" id="GO:0006508">
    <property type="term" value="P:proteolysis"/>
    <property type="evidence" value="ECO:0007669"/>
    <property type="project" value="InterPro"/>
</dbReference>
<comment type="caution">
    <text evidence="2">The sequence shown here is derived from an EMBL/GenBank/DDBJ whole genome shotgun (WGS) entry which is preliminary data.</text>
</comment>
<dbReference type="InterPro" id="IPR036388">
    <property type="entry name" value="WH-like_DNA-bd_sf"/>
</dbReference>
<evidence type="ECO:0000313" key="3">
    <source>
        <dbReference type="Proteomes" id="UP000660047"/>
    </source>
</evidence>
<dbReference type="SUPFAM" id="SSF46785">
    <property type="entry name" value="Winged helix' DNA-binding domain"/>
    <property type="match status" value="1"/>
</dbReference>
<dbReference type="GO" id="GO:0004252">
    <property type="term" value="F:serine-type endopeptidase activity"/>
    <property type="evidence" value="ECO:0007669"/>
    <property type="project" value="InterPro"/>
</dbReference>
<gene>
    <name evidence="2" type="ORF">COEU31_12430</name>
</gene>
<dbReference type="EMBL" id="BLYL01000005">
    <property type="protein sequence ID" value="GFO94197.1"/>
    <property type="molecule type" value="Genomic_DNA"/>
</dbReference>
<organism evidence="2 3">
    <name type="scientific">Coprococcus eutactus</name>
    <dbReference type="NCBI Taxonomy" id="33043"/>
    <lineage>
        <taxon>Bacteria</taxon>
        <taxon>Bacillati</taxon>
        <taxon>Bacillota</taxon>
        <taxon>Clostridia</taxon>
        <taxon>Lachnospirales</taxon>
        <taxon>Lachnospiraceae</taxon>
        <taxon>Coprococcus</taxon>
    </lineage>
</organism>
<protein>
    <recommendedName>
        <fullName evidence="1">LexA repressor DNA-binding domain-containing protein</fullName>
    </recommendedName>
</protein>
<proteinExistence type="predicted"/>
<accession>A0AAI9K4B0</accession>
<evidence type="ECO:0000259" key="1">
    <source>
        <dbReference type="Pfam" id="PF01726"/>
    </source>
</evidence>
<sequence>MYYDLNEKTTVVYMFICNFNWEHGYSPTVREIGKHVGLKSTSSVQAYLKKLE</sequence>